<sequence length="120" mass="13160">MTLPSEQNHGPVSYFSACTLPFSIIPLYHLLCVFSTFILNSLLRPTKGKGNCAKAKAKAKRGFIHAHAYKLNPKAFKKKNDQAKISTCFGHTAVTASPYCANNLLARKASFPSYGRKALL</sequence>
<geneLocation type="mitochondrion" evidence="2"/>
<evidence type="ECO:0000256" key="1">
    <source>
        <dbReference type="SAM" id="Phobius"/>
    </source>
</evidence>
<dbReference type="AlphaFoldDB" id="A0A7D4Z969"/>
<name>A0A7D4Z969_9CHLO</name>
<organism evidence="2">
    <name type="scientific">Caulerpa lentillifera</name>
    <dbReference type="NCBI Taxonomy" id="148947"/>
    <lineage>
        <taxon>Eukaryota</taxon>
        <taxon>Viridiplantae</taxon>
        <taxon>Chlorophyta</taxon>
        <taxon>core chlorophytes</taxon>
        <taxon>Ulvophyceae</taxon>
        <taxon>TCBD clade</taxon>
        <taxon>Bryopsidales</taxon>
        <taxon>Halimedineae</taxon>
        <taxon>Caulerpaceae</taxon>
        <taxon>Caulerpa</taxon>
    </lineage>
</organism>
<evidence type="ECO:0000313" key="2">
    <source>
        <dbReference type="EMBL" id="QKS32237.1"/>
    </source>
</evidence>
<keyword evidence="2" id="KW-0496">Mitochondrion</keyword>
<keyword evidence="1" id="KW-0812">Transmembrane</keyword>
<feature type="transmembrane region" description="Helical" evidence="1">
    <location>
        <begin position="12"/>
        <end position="39"/>
    </location>
</feature>
<gene>
    <name evidence="2" type="primary">orf118</name>
</gene>
<accession>A0A7D4Z969</accession>
<reference evidence="2" key="1">
    <citation type="journal article" date="2019" name="Mitochondrial DNA Part B Resour">
        <title>The complete mitogenome of Caulerpa lentillifera and its phylogenetic analysis.</title>
        <authorList>
            <person name="Jia X."/>
            <person name="Liu T."/>
            <person name="Wang X."/>
            <person name="Tang X."/>
            <person name="Jin Y."/>
        </authorList>
    </citation>
    <scope>NUCLEOTIDE SEQUENCE</scope>
</reference>
<protein>
    <submittedName>
        <fullName evidence="2">Uncharacterized protein</fullName>
    </submittedName>
</protein>
<proteinExistence type="predicted"/>
<dbReference type="EMBL" id="MN201586">
    <property type="protein sequence ID" value="QKS32237.1"/>
    <property type="molecule type" value="Genomic_DNA"/>
</dbReference>
<keyword evidence="1" id="KW-1133">Transmembrane helix</keyword>
<keyword evidence="1" id="KW-0472">Membrane</keyword>